<sequence length="144" mass="15806">MLQNSADMMRYALTNMAQRELGFREACRAVGPRALLESGVYDDLLFLLSAYGEMGTVAAFCINTCEIIAGDDAIRRRLMETELVEVVLDTCRKCPIYEVETSALQLLSSLSETESVLGSLSTPSVRDLCVRALASQEHTHPAKA</sequence>
<evidence type="ECO:0000313" key="2">
    <source>
        <dbReference type="Proteomes" id="UP000265618"/>
    </source>
</evidence>
<evidence type="ECO:0000313" key="1">
    <source>
        <dbReference type="EMBL" id="GIQ86180.1"/>
    </source>
</evidence>
<name>A0A9K3D0W8_9EUKA</name>
<comment type="caution">
    <text evidence="1">The sequence shown here is derived from an EMBL/GenBank/DDBJ whole genome shotgun (WGS) entry which is preliminary data.</text>
</comment>
<accession>A0A9K3D0W8</accession>
<dbReference type="Proteomes" id="UP000265618">
    <property type="component" value="Unassembled WGS sequence"/>
</dbReference>
<keyword evidence="2" id="KW-1185">Reference proteome</keyword>
<reference evidence="1 2" key="1">
    <citation type="journal article" date="2018" name="PLoS ONE">
        <title>The draft genome of Kipferlia bialata reveals reductive genome evolution in fornicate parasites.</title>
        <authorList>
            <person name="Tanifuji G."/>
            <person name="Takabayashi S."/>
            <person name="Kume K."/>
            <person name="Takagi M."/>
            <person name="Nakayama T."/>
            <person name="Kamikawa R."/>
            <person name="Inagaki Y."/>
            <person name="Hashimoto T."/>
        </authorList>
    </citation>
    <scope>NUCLEOTIDE SEQUENCE [LARGE SCALE GENOMIC DNA]</scope>
    <source>
        <strain evidence="1">NY0173</strain>
    </source>
</reference>
<proteinExistence type="predicted"/>
<gene>
    <name evidence="1" type="ORF">KIPB_007982</name>
</gene>
<dbReference type="EMBL" id="BDIP01002364">
    <property type="protein sequence ID" value="GIQ86180.1"/>
    <property type="molecule type" value="Genomic_DNA"/>
</dbReference>
<dbReference type="AlphaFoldDB" id="A0A9K3D0W8"/>
<protein>
    <submittedName>
        <fullName evidence="1">Uncharacterized protein</fullName>
    </submittedName>
</protein>
<organism evidence="1 2">
    <name type="scientific">Kipferlia bialata</name>
    <dbReference type="NCBI Taxonomy" id="797122"/>
    <lineage>
        <taxon>Eukaryota</taxon>
        <taxon>Metamonada</taxon>
        <taxon>Carpediemonas-like organisms</taxon>
        <taxon>Kipferlia</taxon>
    </lineage>
</organism>